<accession>A0ABY7CPH0</accession>
<name>A0ABY7CPH0_9BASI</name>
<evidence type="ECO:0008006" key="5">
    <source>
        <dbReference type="Google" id="ProtNLM"/>
    </source>
</evidence>
<dbReference type="EMBL" id="CP110427">
    <property type="protein sequence ID" value="WAQ87079.1"/>
    <property type="molecule type" value="Genomic_DNA"/>
</dbReference>
<proteinExistence type="inferred from homology"/>
<organism evidence="3 4">
    <name type="scientific">Puccinia triticina</name>
    <dbReference type="NCBI Taxonomy" id="208348"/>
    <lineage>
        <taxon>Eukaryota</taxon>
        <taxon>Fungi</taxon>
        <taxon>Dikarya</taxon>
        <taxon>Basidiomycota</taxon>
        <taxon>Pucciniomycotina</taxon>
        <taxon>Pucciniomycetes</taxon>
        <taxon>Pucciniales</taxon>
        <taxon>Pucciniaceae</taxon>
        <taxon>Puccinia</taxon>
    </lineage>
</organism>
<comment type="similarity">
    <text evidence="1">Belongs to the short-chain dehydrogenases/reductases (SDR) family.</text>
</comment>
<dbReference type="GeneID" id="77812349"/>
<sequence>MQAEGLGTFSAGIMHPDDSDAVQTEEKIWDLTMPVNCKGVWWGCKYGIQAMLANPVDESKGLKPGGSIINTASFMAKLGAATPRLAWCRVGDDLRTGTRELAMVHARDGIRVNALCLNGECALKLQPQLAKPAEQAGGSTNQELAAILKNQVIWIKKVLSSLQLRTIGRICEVLLALGDAIKIQPNVLLHELKFFGLATNTAGLF</sequence>
<gene>
    <name evidence="3" type="ORF">PtA15_7A809</name>
</gene>
<evidence type="ECO:0000256" key="1">
    <source>
        <dbReference type="ARBA" id="ARBA00006484"/>
    </source>
</evidence>
<keyword evidence="4" id="KW-1185">Reference proteome</keyword>
<dbReference type="PANTHER" id="PTHR43180">
    <property type="entry name" value="3-OXOACYL-(ACYL-CARRIER-PROTEIN) REDUCTASE (AFU_ORTHOLOGUE AFUA_6G11210)"/>
    <property type="match status" value="1"/>
</dbReference>
<dbReference type="InterPro" id="IPR036291">
    <property type="entry name" value="NAD(P)-bd_dom_sf"/>
</dbReference>
<dbReference type="SUPFAM" id="SSF51735">
    <property type="entry name" value="NAD(P)-binding Rossmann-fold domains"/>
    <property type="match status" value="1"/>
</dbReference>
<dbReference type="Proteomes" id="UP001164743">
    <property type="component" value="Chromosome 7A"/>
</dbReference>
<dbReference type="InterPro" id="IPR002347">
    <property type="entry name" value="SDR_fam"/>
</dbReference>
<evidence type="ECO:0000313" key="3">
    <source>
        <dbReference type="EMBL" id="WAQ87079.1"/>
    </source>
</evidence>
<evidence type="ECO:0000313" key="4">
    <source>
        <dbReference type="Proteomes" id="UP001164743"/>
    </source>
</evidence>
<protein>
    <recommendedName>
        <fullName evidence="5">Carbohydrate kinase PfkB domain-containing protein</fullName>
    </recommendedName>
</protein>
<reference evidence="3" key="1">
    <citation type="submission" date="2022-10" db="EMBL/GenBank/DDBJ databases">
        <title>Puccinia triticina Genome sequencing and assembly.</title>
        <authorList>
            <person name="Li C."/>
        </authorList>
    </citation>
    <scope>NUCLEOTIDE SEQUENCE</scope>
    <source>
        <strain evidence="3">Pt15</strain>
    </source>
</reference>
<dbReference type="Pfam" id="PF13561">
    <property type="entry name" value="adh_short_C2"/>
    <property type="match status" value="1"/>
</dbReference>
<evidence type="ECO:0000256" key="2">
    <source>
        <dbReference type="ARBA" id="ARBA00023002"/>
    </source>
</evidence>
<dbReference type="Gene3D" id="3.40.50.720">
    <property type="entry name" value="NAD(P)-binding Rossmann-like Domain"/>
    <property type="match status" value="1"/>
</dbReference>
<dbReference type="RefSeq" id="XP_053022634.1">
    <property type="nucleotide sequence ID" value="XM_053171454.1"/>
</dbReference>
<keyword evidence="2" id="KW-0560">Oxidoreductase</keyword>
<dbReference type="PANTHER" id="PTHR43180:SF63">
    <property type="entry name" value="DEHYDROGENASE_REDUCTASE FAMILY PROTEIN, PUTATIVE (AFU_ORTHOLOGUE AFUA_6G03520)-RELATED"/>
    <property type="match status" value="1"/>
</dbReference>